<dbReference type="InterPro" id="IPR005119">
    <property type="entry name" value="LysR_subst-bd"/>
</dbReference>
<dbReference type="PROSITE" id="PS50931">
    <property type="entry name" value="HTH_LYSR"/>
    <property type="match status" value="1"/>
</dbReference>
<accession>A0ABY4W4R8</accession>
<name>A0ABY4W4R8_9PROT</name>
<evidence type="ECO:0000259" key="5">
    <source>
        <dbReference type="PROSITE" id="PS50931"/>
    </source>
</evidence>
<dbReference type="InterPro" id="IPR000847">
    <property type="entry name" value="LysR_HTH_N"/>
</dbReference>
<dbReference type="InterPro" id="IPR050950">
    <property type="entry name" value="HTH-type_LysR_regulators"/>
</dbReference>
<dbReference type="InterPro" id="IPR036388">
    <property type="entry name" value="WH-like_DNA-bd_sf"/>
</dbReference>
<dbReference type="Pfam" id="PF00126">
    <property type="entry name" value="HTH_1"/>
    <property type="match status" value="1"/>
</dbReference>
<dbReference type="Gene3D" id="3.40.190.10">
    <property type="entry name" value="Periplasmic binding protein-like II"/>
    <property type="match status" value="2"/>
</dbReference>
<dbReference type="InterPro" id="IPR036390">
    <property type="entry name" value="WH_DNA-bd_sf"/>
</dbReference>
<evidence type="ECO:0000256" key="4">
    <source>
        <dbReference type="ARBA" id="ARBA00023163"/>
    </source>
</evidence>
<dbReference type="EMBL" id="CP098747">
    <property type="protein sequence ID" value="USG60887.1"/>
    <property type="molecule type" value="Genomic_DNA"/>
</dbReference>
<evidence type="ECO:0000313" key="7">
    <source>
        <dbReference type="Proteomes" id="UP001056291"/>
    </source>
</evidence>
<keyword evidence="2" id="KW-0805">Transcription regulation</keyword>
<sequence>MRYTLKQLKYIDIAARHKSITGAAKSLNISPSSISSAIDAIEEQSRKKIFSRLPSKGISITQFGHGFLSNARQLLKAHVTFEEAVDEQAKAINGAIRLGCFTPAAPILLPLITKFVADNHPGISIHLTEGDTVKNMRQVIDSEIDLVIGANTNLDASISFIPLFTAPPHIVLPHDHPLANQSSLTLKDVSNDPMVLLDLDQTREYMFGLFNQDNLTPKVAYSSQTSEMVRSMVAAGMGFSVFNLRPLQKQQYTVGDIVRIPLTSGYQGVEYGILHRTDAYLSSVDQVVIDTCIQLRESGAFNMATLPQGKNGPIL</sequence>
<dbReference type="SUPFAM" id="SSF53850">
    <property type="entry name" value="Periplasmic binding protein-like II"/>
    <property type="match status" value="1"/>
</dbReference>
<dbReference type="Pfam" id="PF03466">
    <property type="entry name" value="LysR_substrate"/>
    <property type="match status" value="1"/>
</dbReference>
<dbReference type="Proteomes" id="UP001056291">
    <property type="component" value="Chromosome"/>
</dbReference>
<keyword evidence="7" id="KW-1185">Reference proteome</keyword>
<reference evidence="6" key="1">
    <citation type="submission" date="2022-06" db="EMBL/GenBank/DDBJ databases">
        <title>Sneathiella actinostolidae sp. nov., isolated from a sea anemonein the Western Pacific Ocean.</title>
        <authorList>
            <person name="Wei M.J."/>
        </authorList>
    </citation>
    <scope>NUCLEOTIDE SEQUENCE</scope>
    <source>
        <strain evidence="6">PHK-P5</strain>
    </source>
</reference>
<dbReference type="PANTHER" id="PTHR30419:SF28">
    <property type="entry name" value="HTH-TYPE TRANSCRIPTIONAL REGULATOR BSDA"/>
    <property type="match status" value="1"/>
</dbReference>
<keyword evidence="3" id="KW-0238">DNA-binding</keyword>
<evidence type="ECO:0000256" key="3">
    <source>
        <dbReference type="ARBA" id="ARBA00023125"/>
    </source>
</evidence>
<dbReference type="SUPFAM" id="SSF46785">
    <property type="entry name" value="Winged helix' DNA-binding domain"/>
    <property type="match status" value="1"/>
</dbReference>
<evidence type="ECO:0000313" key="6">
    <source>
        <dbReference type="EMBL" id="USG60887.1"/>
    </source>
</evidence>
<comment type="similarity">
    <text evidence="1">Belongs to the LysR transcriptional regulatory family.</text>
</comment>
<evidence type="ECO:0000256" key="2">
    <source>
        <dbReference type="ARBA" id="ARBA00023015"/>
    </source>
</evidence>
<feature type="domain" description="HTH lysR-type" evidence="5">
    <location>
        <begin position="1"/>
        <end position="61"/>
    </location>
</feature>
<organism evidence="6 7">
    <name type="scientific">Sneathiella marina</name>
    <dbReference type="NCBI Taxonomy" id="2950108"/>
    <lineage>
        <taxon>Bacteria</taxon>
        <taxon>Pseudomonadati</taxon>
        <taxon>Pseudomonadota</taxon>
        <taxon>Alphaproteobacteria</taxon>
        <taxon>Sneathiellales</taxon>
        <taxon>Sneathiellaceae</taxon>
        <taxon>Sneathiella</taxon>
    </lineage>
</organism>
<dbReference type="RefSeq" id="WP_251933800.1">
    <property type="nucleotide sequence ID" value="NZ_CP098747.1"/>
</dbReference>
<gene>
    <name evidence="6" type="ORF">NBZ79_17150</name>
</gene>
<evidence type="ECO:0000256" key="1">
    <source>
        <dbReference type="ARBA" id="ARBA00009437"/>
    </source>
</evidence>
<dbReference type="Gene3D" id="1.10.10.10">
    <property type="entry name" value="Winged helix-like DNA-binding domain superfamily/Winged helix DNA-binding domain"/>
    <property type="match status" value="1"/>
</dbReference>
<protein>
    <submittedName>
        <fullName evidence="6">LysR substrate-binding domain-containing protein</fullName>
    </submittedName>
</protein>
<keyword evidence="4" id="KW-0804">Transcription</keyword>
<proteinExistence type="inferred from homology"/>
<dbReference type="PANTHER" id="PTHR30419">
    <property type="entry name" value="HTH-TYPE TRANSCRIPTIONAL REGULATOR YBHD"/>
    <property type="match status" value="1"/>
</dbReference>